<protein>
    <recommendedName>
        <fullName evidence="1">YhdP central domain-containing protein</fullName>
    </recommendedName>
</protein>
<dbReference type="InterPro" id="IPR025263">
    <property type="entry name" value="YhdP_central"/>
</dbReference>
<dbReference type="Proteomes" id="UP000886101">
    <property type="component" value="Unassembled WGS sequence"/>
</dbReference>
<dbReference type="InterPro" id="IPR052894">
    <property type="entry name" value="AsmA-related"/>
</dbReference>
<reference evidence="2" key="1">
    <citation type="journal article" date="2020" name="mSystems">
        <title>Genome- and Community-Level Interaction Insights into Carbon Utilization and Element Cycling Functions of Hydrothermarchaeota in Hydrothermal Sediment.</title>
        <authorList>
            <person name="Zhou Z."/>
            <person name="Liu Y."/>
            <person name="Xu W."/>
            <person name="Pan J."/>
            <person name="Luo Z.H."/>
            <person name="Li M."/>
        </authorList>
    </citation>
    <scope>NUCLEOTIDE SEQUENCE [LARGE SCALE GENOMIC DNA]</scope>
    <source>
        <strain evidence="2">HyVt-533</strain>
    </source>
</reference>
<name>A0A7V5P145_9BACT</name>
<dbReference type="PANTHER" id="PTHR30441:SF8">
    <property type="entry name" value="DUF748 DOMAIN-CONTAINING PROTEIN"/>
    <property type="match status" value="1"/>
</dbReference>
<feature type="domain" description="YhdP central" evidence="1">
    <location>
        <begin position="546"/>
        <end position="684"/>
    </location>
</feature>
<sequence>LSGQGQLSGRVKVEGLLRHPQVAFALHPKDLALRYQRFPLPLRLRGGTISYARKEIVIKGVTVNTPQSRLTLRFRLRPFIKPWWLELKEARGELSLKELHLLLSHYPQTASYLEQVSLEGEKLIIKEASFRGPLEGSALLTKAYLKAEGKGLTFSYRGLPQPLYFKKVALSYTNYRFSFEPSQVECLDGTFTFTGELGLKPFSLFLNGSGEAGEDFTKWVFKEARLPEKFFPRVPLKLPSFQFMKSPEELKFLGKIETVAPSWVNLVYEKKTPGFAFSATLFPQGKETFRLKVSKEDDKFALALKGRLSSEDLKLFLKQNPFLLQKIETDLEGVFDPQTLARSFFFGRLKLSGFQVPYRGLLFQIETLDLRAEKRKVFLTESLFKFNGTTFKTQGLVTFSQKYLSFEGSAYAPEIDVTKLLKAFAPEKKEETAAKHPQPKIKLVAHLDLEAEKVFYRGYEFSPFRGAVFYHPGQLKVVVEETSLCGIKIIGEIGRQKDQRRLVASFTEPKGAWEKTLFCLFQRKDLRGPFELKGEIITTGQERLFEKTQGYLYLRSKKGHIDKFGTLAKLFALLSPIDIFSGNLPDFSEKGMDFDLLEVKGKFKKDYLKIEALQLNAPGLRFFGTGKVYFLDQKLDLILLVSPFKTFNAVVSKVPLLGWVLTGESKMLLAVPVKITGPFKDPTVVPLDPVSLGSQFLGIVGRTFKLPVKILTPKTKNPEGAK</sequence>
<feature type="non-terminal residue" evidence="2">
    <location>
        <position position="1"/>
    </location>
</feature>
<dbReference type="PANTHER" id="PTHR30441">
    <property type="entry name" value="DUF748 DOMAIN-CONTAINING PROTEIN"/>
    <property type="match status" value="1"/>
</dbReference>
<organism evidence="2">
    <name type="scientific">Thermodesulfatator atlanticus</name>
    <dbReference type="NCBI Taxonomy" id="501497"/>
    <lineage>
        <taxon>Bacteria</taxon>
        <taxon>Pseudomonadati</taxon>
        <taxon>Thermodesulfobacteriota</taxon>
        <taxon>Thermodesulfobacteria</taxon>
        <taxon>Thermodesulfobacteriales</taxon>
        <taxon>Thermodesulfatatoraceae</taxon>
        <taxon>Thermodesulfatator</taxon>
    </lineage>
</organism>
<evidence type="ECO:0000313" key="2">
    <source>
        <dbReference type="EMBL" id="HHI97962.1"/>
    </source>
</evidence>
<dbReference type="EMBL" id="DROK01000266">
    <property type="protein sequence ID" value="HHI97962.1"/>
    <property type="molecule type" value="Genomic_DNA"/>
</dbReference>
<proteinExistence type="predicted"/>
<dbReference type="GO" id="GO:0090313">
    <property type="term" value="P:regulation of protein targeting to membrane"/>
    <property type="evidence" value="ECO:0007669"/>
    <property type="project" value="TreeGrafter"/>
</dbReference>
<comment type="caution">
    <text evidence="2">The sequence shown here is derived from an EMBL/GenBank/DDBJ whole genome shotgun (WGS) entry which is preliminary data.</text>
</comment>
<evidence type="ECO:0000259" key="1">
    <source>
        <dbReference type="Pfam" id="PF13116"/>
    </source>
</evidence>
<gene>
    <name evidence="2" type="ORF">ENJ96_08955</name>
</gene>
<dbReference type="AlphaFoldDB" id="A0A7V5P145"/>
<accession>A0A7V5P145</accession>
<dbReference type="Pfam" id="PF13116">
    <property type="entry name" value="YhdP"/>
    <property type="match status" value="1"/>
</dbReference>
<dbReference type="GO" id="GO:0005886">
    <property type="term" value="C:plasma membrane"/>
    <property type="evidence" value="ECO:0007669"/>
    <property type="project" value="TreeGrafter"/>
</dbReference>